<proteinExistence type="predicted"/>
<dbReference type="EMBL" id="CP126101">
    <property type="protein sequence ID" value="WHY53103.1"/>
    <property type="molecule type" value="Genomic_DNA"/>
</dbReference>
<dbReference type="RefSeq" id="WP_283871478.1">
    <property type="nucleotide sequence ID" value="NZ_CP126101.1"/>
</dbReference>
<evidence type="ECO:0000313" key="1">
    <source>
        <dbReference type="EMBL" id="WHY53103.1"/>
    </source>
</evidence>
<evidence type="ECO:0000313" key="2">
    <source>
        <dbReference type="Proteomes" id="UP001178322"/>
    </source>
</evidence>
<protein>
    <submittedName>
        <fullName evidence="1">Uncharacterized protein</fullName>
    </submittedName>
</protein>
<accession>A0AAX3X218</accession>
<name>A0AAX3X218_9BACI</name>
<dbReference type="AlphaFoldDB" id="A0AAX3X218"/>
<sequence length="60" mass="7007">MANHIIVSIAVERIVNKGLNPKTGRTYILDDITNEIYRSYIIRELVEVYGWELDADDIQR</sequence>
<reference evidence="1" key="1">
    <citation type="submission" date="2023-05" db="EMBL/GenBank/DDBJ databases">
        <title>Comparative genomics of Bacillaceae isolates and their secondary metabolite potential.</title>
        <authorList>
            <person name="Song L."/>
            <person name="Nielsen L.J."/>
            <person name="Mohite O."/>
            <person name="Xu X."/>
            <person name="Weber T."/>
            <person name="Kovacs A.T."/>
        </authorList>
    </citation>
    <scope>NUCLEOTIDE SEQUENCE</scope>
    <source>
        <strain evidence="1">LY1</strain>
    </source>
</reference>
<dbReference type="Proteomes" id="UP001178322">
    <property type="component" value="Chromosome"/>
</dbReference>
<organism evidence="1 2">
    <name type="scientific">Lysinibacillus pakistanensis</name>
    <dbReference type="NCBI Taxonomy" id="759811"/>
    <lineage>
        <taxon>Bacteria</taxon>
        <taxon>Bacillati</taxon>
        <taxon>Bacillota</taxon>
        <taxon>Bacilli</taxon>
        <taxon>Bacillales</taxon>
        <taxon>Bacillaceae</taxon>
        <taxon>Lysinibacillus</taxon>
    </lineage>
</organism>
<gene>
    <name evidence="1" type="ORF">QNH24_07630</name>
</gene>